<keyword evidence="3" id="KW-0055">Arginine biosynthesis</keyword>
<dbReference type="EC" id="4.3.2.1" evidence="2 5"/>
<evidence type="ECO:0000256" key="1">
    <source>
        <dbReference type="ARBA" id="ARBA00004941"/>
    </source>
</evidence>
<dbReference type="Proteomes" id="UP000236950">
    <property type="component" value="Unassembled WGS sequence"/>
</dbReference>
<comment type="pathway">
    <text evidence="1">Amino-acid biosynthesis; L-arginine biosynthesis; L-arginine from L-ornithine and carbamoyl phosphate: step 3/3.</text>
</comment>
<feature type="domain" description="Argininosuccinate lyase C-terminal" evidence="7">
    <location>
        <begin position="168"/>
        <end position="235"/>
    </location>
</feature>
<dbReference type="Pfam" id="PF14698">
    <property type="entry name" value="ASL_C2"/>
    <property type="match status" value="1"/>
</dbReference>
<accession>A0A2S5E906</accession>
<dbReference type="UniPathway" id="UPA00068">
    <property type="reaction ID" value="UER00114"/>
</dbReference>
<evidence type="ECO:0000313" key="9">
    <source>
        <dbReference type="Proteomes" id="UP000236950"/>
    </source>
</evidence>
<dbReference type="PROSITE" id="PS00163">
    <property type="entry name" value="FUMARATE_LYASES"/>
    <property type="match status" value="1"/>
</dbReference>
<feature type="domain" description="Fumarate lyase N-terminal" evidence="6">
    <location>
        <begin position="1"/>
        <end position="105"/>
    </location>
</feature>
<evidence type="ECO:0000256" key="5">
    <source>
        <dbReference type="NCBIfam" id="TIGR00838"/>
    </source>
</evidence>
<dbReference type="SUPFAM" id="SSF48557">
    <property type="entry name" value="L-aspartase-like"/>
    <property type="match status" value="1"/>
</dbReference>
<dbReference type="InterPro" id="IPR000362">
    <property type="entry name" value="Fumarate_lyase_fam"/>
</dbReference>
<dbReference type="NCBIfam" id="TIGR00838">
    <property type="entry name" value="argH"/>
    <property type="match status" value="1"/>
</dbReference>
<dbReference type="AlphaFoldDB" id="A0A2S5E906"/>
<dbReference type="FunFam" id="1.20.200.10:FF:000002">
    <property type="entry name" value="Argininosuccinate lyase"/>
    <property type="match status" value="1"/>
</dbReference>
<dbReference type="PRINTS" id="PR00145">
    <property type="entry name" value="ARGSUCLYASE"/>
</dbReference>
<evidence type="ECO:0000256" key="4">
    <source>
        <dbReference type="ARBA" id="ARBA00022605"/>
    </source>
</evidence>
<dbReference type="PANTHER" id="PTHR43814:SF1">
    <property type="entry name" value="ARGININOSUCCINATE LYASE"/>
    <property type="match status" value="1"/>
</dbReference>
<dbReference type="PANTHER" id="PTHR43814">
    <property type="entry name" value="ARGININOSUCCINATE LYASE"/>
    <property type="match status" value="1"/>
</dbReference>
<dbReference type="Gene3D" id="1.10.40.30">
    <property type="entry name" value="Fumarase/aspartase (C-terminal domain)"/>
    <property type="match status" value="1"/>
</dbReference>
<dbReference type="InterPro" id="IPR029419">
    <property type="entry name" value="Arg_succ_lyase_C"/>
</dbReference>
<sequence length="250" mass="28301">SGALAGTSYDIDRMYVASLLDFKEVSLNSIDGVSDRDFIIEFLSIASLIMMHLSRFSEEVVLWSTQEFNFVELSDQYSTGSSIMPQKKNPDSAELIRGKTGRVYGNLFALLTTMKGLPLAYNKDMQEDKEPLFDTVDTLKGCLKVFIGLLGTIRVNEKKMEEAVKFGYLNATDLADYLVKKGIPFRTAHDIVGKLVAYAITKNVSLEELNISEFRNFCQLIDEDVYEFLDLKNILKRRKTIGAARWEEDV</sequence>
<dbReference type="FunFam" id="1.10.40.30:FF:000001">
    <property type="entry name" value="Argininosuccinate lyase"/>
    <property type="match status" value="1"/>
</dbReference>
<dbReference type="EMBL" id="JALY01000350">
    <property type="protein sequence ID" value="POZ89531.1"/>
    <property type="molecule type" value="Genomic_DNA"/>
</dbReference>
<gene>
    <name evidence="8" type="ORF">AA81_13700</name>
</gene>
<dbReference type="GO" id="GO:0042450">
    <property type="term" value="P:L-arginine biosynthetic process via ornithine"/>
    <property type="evidence" value="ECO:0007669"/>
    <property type="project" value="UniProtKB-UniRule"/>
</dbReference>
<dbReference type="InterPro" id="IPR022761">
    <property type="entry name" value="Fumarate_lyase_N"/>
</dbReference>
<reference evidence="8 9" key="1">
    <citation type="submission" date="2014-01" db="EMBL/GenBank/DDBJ databases">
        <title>Comparative genomics of Petrotoga.</title>
        <authorList>
            <person name="Chow K."/>
            <person name="Charchuk R."/>
            <person name="Nesbo C.L."/>
        </authorList>
    </citation>
    <scope>NUCLEOTIDE SEQUENCE [LARGE SCALE GENOMIC DNA]</scope>
    <source>
        <strain evidence="8 9">DSM 16923</strain>
    </source>
</reference>
<organism evidence="8 9">
    <name type="scientific">Petrotoga halophila DSM 16923</name>
    <dbReference type="NCBI Taxonomy" id="1122953"/>
    <lineage>
        <taxon>Bacteria</taxon>
        <taxon>Thermotogati</taxon>
        <taxon>Thermotogota</taxon>
        <taxon>Thermotogae</taxon>
        <taxon>Petrotogales</taxon>
        <taxon>Petrotogaceae</taxon>
        <taxon>Petrotoga</taxon>
    </lineage>
</organism>
<keyword evidence="8" id="KW-0456">Lyase</keyword>
<dbReference type="RefSeq" id="WP_103899370.1">
    <property type="nucleotide sequence ID" value="NZ_JALY01000350.1"/>
</dbReference>
<feature type="non-terminal residue" evidence="8">
    <location>
        <position position="1"/>
    </location>
</feature>
<evidence type="ECO:0000256" key="3">
    <source>
        <dbReference type="ARBA" id="ARBA00022571"/>
    </source>
</evidence>
<name>A0A2S5E906_9BACT</name>
<proteinExistence type="predicted"/>
<evidence type="ECO:0000259" key="6">
    <source>
        <dbReference type="Pfam" id="PF00206"/>
    </source>
</evidence>
<evidence type="ECO:0000259" key="7">
    <source>
        <dbReference type="Pfam" id="PF14698"/>
    </source>
</evidence>
<dbReference type="InterPro" id="IPR009049">
    <property type="entry name" value="Argininosuccinate_lyase"/>
</dbReference>
<dbReference type="InterPro" id="IPR008948">
    <property type="entry name" value="L-Aspartase-like"/>
</dbReference>
<dbReference type="PRINTS" id="PR00149">
    <property type="entry name" value="FUMRATELYASE"/>
</dbReference>
<dbReference type="Pfam" id="PF00206">
    <property type="entry name" value="Lyase_1"/>
    <property type="match status" value="1"/>
</dbReference>
<dbReference type="Gene3D" id="1.20.200.10">
    <property type="entry name" value="Fumarase/aspartase (Central domain)"/>
    <property type="match status" value="1"/>
</dbReference>
<protein>
    <recommendedName>
        <fullName evidence="2 5">Argininosuccinate lyase</fullName>
        <ecNumber evidence="2 5">4.3.2.1</ecNumber>
    </recommendedName>
</protein>
<comment type="caution">
    <text evidence="8">The sequence shown here is derived from an EMBL/GenBank/DDBJ whole genome shotgun (WGS) entry which is preliminary data.</text>
</comment>
<dbReference type="InterPro" id="IPR020557">
    <property type="entry name" value="Fumarate_lyase_CS"/>
</dbReference>
<dbReference type="CDD" id="cd01359">
    <property type="entry name" value="Argininosuccinate_lyase"/>
    <property type="match status" value="1"/>
</dbReference>
<dbReference type="GO" id="GO:0004056">
    <property type="term" value="F:argininosuccinate lyase activity"/>
    <property type="evidence" value="ECO:0007669"/>
    <property type="project" value="UniProtKB-UniRule"/>
</dbReference>
<keyword evidence="4" id="KW-0028">Amino-acid biosynthesis</keyword>
<dbReference type="GO" id="GO:0005829">
    <property type="term" value="C:cytosol"/>
    <property type="evidence" value="ECO:0007669"/>
    <property type="project" value="TreeGrafter"/>
</dbReference>
<evidence type="ECO:0000313" key="8">
    <source>
        <dbReference type="EMBL" id="POZ89531.1"/>
    </source>
</evidence>
<keyword evidence="9" id="KW-1185">Reference proteome</keyword>
<evidence type="ECO:0000256" key="2">
    <source>
        <dbReference type="ARBA" id="ARBA00012338"/>
    </source>
</evidence>